<feature type="region of interest" description="Disordered" evidence="1">
    <location>
        <begin position="1"/>
        <end position="32"/>
    </location>
</feature>
<evidence type="ECO:0000313" key="3">
    <source>
        <dbReference type="EMBL" id="KAL0269079.1"/>
    </source>
</evidence>
<dbReference type="GO" id="GO:0071897">
    <property type="term" value="P:DNA biosynthetic process"/>
    <property type="evidence" value="ECO:0007669"/>
    <property type="project" value="UniProtKB-ARBA"/>
</dbReference>
<dbReference type="PANTHER" id="PTHR47027">
    <property type="entry name" value="REVERSE TRANSCRIPTASE DOMAIN-CONTAINING PROTEIN"/>
    <property type="match status" value="1"/>
</dbReference>
<reference evidence="3" key="1">
    <citation type="journal article" date="2024" name="Gigascience">
        <title>Chromosome-level genome of the poultry shaft louse Menopon gallinae provides insight into the host-switching and adaptive evolution of parasitic lice.</title>
        <authorList>
            <person name="Xu Y."/>
            <person name="Ma L."/>
            <person name="Liu S."/>
            <person name="Liang Y."/>
            <person name="Liu Q."/>
            <person name="He Z."/>
            <person name="Tian L."/>
            <person name="Duan Y."/>
            <person name="Cai W."/>
            <person name="Li H."/>
            <person name="Song F."/>
        </authorList>
    </citation>
    <scope>NUCLEOTIDE SEQUENCE</scope>
    <source>
        <strain evidence="3">Cailab_2023a</strain>
    </source>
</reference>
<name>A0AAW2HH73_9NEOP</name>
<feature type="region of interest" description="Disordered" evidence="1">
    <location>
        <begin position="178"/>
        <end position="220"/>
    </location>
</feature>
<evidence type="ECO:0000259" key="2">
    <source>
        <dbReference type="PROSITE" id="PS50878"/>
    </source>
</evidence>
<dbReference type="InterPro" id="IPR000477">
    <property type="entry name" value="RT_dom"/>
</dbReference>
<dbReference type="Gene3D" id="3.30.70.270">
    <property type="match status" value="1"/>
</dbReference>
<feature type="domain" description="Reverse transcriptase" evidence="2">
    <location>
        <begin position="1"/>
        <end position="196"/>
    </location>
</feature>
<dbReference type="EMBL" id="JARGDH010000004">
    <property type="protein sequence ID" value="KAL0269079.1"/>
    <property type="molecule type" value="Genomic_DNA"/>
</dbReference>
<dbReference type="InterPro" id="IPR043128">
    <property type="entry name" value="Rev_trsase/Diguanyl_cyclase"/>
</dbReference>
<dbReference type="InterPro" id="IPR043502">
    <property type="entry name" value="DNA/RNA_pol_sf"/>
</dbReference>
<dbReference type="AlphaFoldDB" id="A0AAW2HH73"/>
<feature type="compositionally biased region" description="Basic residues" evidence="1">
    <location>
        <begin position="7"/>
        <end position="28"/>
    </location>
</feature>
<dbReference type="PANTHER" id="PTHR47027:SF30">
    <property type="entry name" value="THAP-TYPE DOMAIN-CONTAINING PROTEIN"/>
    <property type="match status" value="1"/>
</dbReference>
<sequence>MADHPPSQRRKPGVRRRSKIQRRHHPIRGKAAGVDEIRPGKEVKHLEKAYDQVPRGKLWEVLATHGLDGSLLRTVRSLYEDCGCCVRINGVTSESFRVAVGIHQGCMLSPLLFITYMDWLLRRSRSSESFRYGDLEVGHLVYADDLVLLGSTRSELQRALDGLDAACAEAGMRISRGSATSDSAASHRGRWRNSRISRSGSRVTEGQTRRSRPVSAELRQ</sequence>
<protein>
    <recommendedName>
        <fullName evidence="2">Reverse transcriptase domain-containing protein</fullName>
    </recommendedName>
</protein>
<dbReference type="Pfam" id="PF00078">
    <property type="entry name" value="RVT_1"/>
    <property type="match status" value="1"/>
</dbReference>
<feature type="compositionally biased region" description="Polar residues" evidence="1">
    <location>
        <begin position="196"/>
        <end position="206"/>
    </location>
</feature>
<gene>
    <name evidence="3" type="ORF">PYX00_006914</name>
</gene>
<organism evidence="3">
    <name type="scientific">Menopon gallinae</name>
    <name type="common">poultry shaft louse</name>
    <dbReference type="NCBI Taxonomy" id="328185"/>
    <lineage>
        <taxon>Eukaryota</taxon>
        <taxon>Metazoa</taxon>
        <taxon>Ecdysozoa</taxon>
        <taxon>Arthropoda</taxon>
        <taxon>Hexapoda</taxon>
        <taxon>Insecta</taxon>
        <taxon>Pterygota</taxon>
        <taxon>Neoptera</taxon>
        <taxon>Paraneoptera</taxon>
        <taxon>Psocodea</taxon>
        <taxon>Troctomorpha</taxon>
        <taxon>Phthiraptera</taxon>
        <taxon>Amblycera</taxon>
        <taxon>Menoponidae</taxon>
        <taxon>Menopon</taxon>
    </lineage>
</organism>
<accession>A0AAW2HH73</accession>
<evidence type="ECO:0000256" key="1">
    <source>
        <dbReference type="SAM" id="MobiDB-lite"/>
    </source>
</evidence>
<dbReference type="SUPFAM" id="SSF56672">
    <property type="entry name" value="DNA/RNA polymerases"/>
    <property type="match status" value="1"/>
</dbReference>
<proteinExistence type="predicted"/>
<dbReference type="PROSITE" id="PS50878">
    <property type="entry name" value="RT_POL"/>
    <property type="match status" value="1"/>
</dbReference>
<comment type="caution">
    <text evidence="3">The sequence shown here is derived from an EMBL/GenBank/DDBJ whole genome shotgun (WGS) entry which is preliminary data.</text>
</comment>